<evidence type="ECO:0000256" key="2">
    <source>
        <dbReference type="ARBA" id="ARBA00011900"/>
    </source>
</evidence>
<evidence type="ECO:0000256" key="5">
    <source>
        <dbReference type="ARBA" id="ARBA00022691"/>
    </source>
</evidence>
<dbReference type="RefSeq" id="WP_281806019.1">
    <property type="nucleotide sequence ID" value="NZ_BSEC01000002.1"/>
</dbReference>
<dbReference type="GO" id="GO:0009007">
    <property type="term" value="F:site-specific DNA-methyltransferase (adenine-specific) activity"/>
    <property type="evidence" value="ECO:0007669"/>
    <property type="project" value="UniProtKB-EC"/>
</dbReference>
<comment type="catalytic activity">
    <reaction evidence="6">
        <text>a 2'-deoxyadenosine in DNA + S-adenosyl-L-methionine = an N(6)-methyl-2'-deoxyadenosine in DNA + S-adenosyl-L-homocysteine + H(+)</text>
        <dbReference type="Rhea" id="RHEA:15197"/>
        <dbReference type="Rhea" id="RHEA-COMP:12418"/>
        <dbReference type="Rhea" id="RHEA-COMP:12419"/>
        <dbReference type="ChEBI" id="CHEBI:15378"/>
        <dbReference type="ChEBI" id="CHEBI:57856"/>
        <dbReference type="ChEBI" id="CHEBI:59789"/>
        <dbReference type="ChEBI" id="CHEBI:90615"/>
        <dbReference type="ChEBI" id="CHEBI:90616"/>
        <dbReference type="EC" id="2.1.1.72"/>
    </reaction>
</comment>
<name>A0A9W6LU83_9HYPH</name>
<evidence type="ECO:0000313" key="8">
    <source>
        <dbReference type="EMBL" id="GLI95286.1"/>
    </source>
</evidence>
<dbReference type="InterPro" id="IPR029063">
    <property type="entry name" value="SAM-dependent_MTases_sf"/>
</dbReference>
<comment type="similarity">
    <text evidence="1">Belongs to the N(4)/N(6)-methyltransferase family.</text>
</comment>
<gene>
    <name evidence="8" type="ORF">LMG27198_42780</name>
</gene>
<sequence length="541" mass="58746">MTVGANKLHLTEPSARSVASAQSADAIQAFDKFLAAFRKKKLGRSKALQVCLSLIKREPGDLLELLAALPAAWADHAVASVYATLIPVDRRKKLGAYFTPPHLVDHLLSRLASCGMDPVTHRLRDPAAGGAAFLVPLARIKVSAWKERGLADSEIVHRLGKHLVGREIEPDLAAIANALLRRMLVCEFQLAPKLVARLRLVKVGDSLDPRLSSDDDIDHEVGNPPFLRLGGSDKRLATPIFREIASGRVNLYALFVRRALAEVPIGGMIGYVIPASFLGGPEFESFRRRVLQLAEVLVVDLIEKRSDVFLDAIQDACFVVLRRRAAVLAEPHASVAASGVFRRDGKFVSKDVAHIEANGAPWRLPGIELVRSSTLKDWGYRATVGYLVANRQPKRLHKRAAKGRYPLIWAKAITPEGIFDFERGAAFKGYGWADAPADAPYVVRTACVAIQRTSSRGQKRRLNAASISKAFIKKHGGVIAENHVILLLPNSPDAASPESLAKALNNAAASAALDRVCGSASISVRLLETIKLEARPSTYGC</sequence>
<evidence type="ECO:0000256" key="6">
    <source>
        <dbReference type="ARBA" id="ARBA00047942"/>
    </source>
</evidence>
<dbReference type="PANTHER" id="PTHR33841:SF5">
    <property type="entry name" value="DNA METHYLASE (MODIFICATION METHYLASE) (METHYLTRANSFERASE)-RELATED"/>
    <property type="match status" value="1"/>
</dbReference>
<dbReference type="SUPFAM" id="SSF53335">
    <property type="entry name" value="S-adenosyl-L-methionine-dependent methyltransferases"/>
    <property type="match status" value="1"/>
</dbReference>
<accession>A0A9W6LU83</accession>
<keyword evidence="4" id="KW-0808">Transferase</keyword>
<evidence type="ECO:0000256" key="3">
    <source>
        <dbReference type="ARBA" id="ARBA00022603"/>
    </source>
</evidence>
<dbReference type="EC" id="2.1.1.72" evidence="2"/>
<dbReference type="InterPro" id="IPR011639">
    <property type="entry name" value="MethylTrfase_TaqI-like_dom"/>
</dbReference>
<dbReference type="PANTHER" id="PTHR33841">
    <property type="entry name" value="DNA METHYLTRANSFERASE YEEA-RELATED"/>
    <property type="match status" value="1"/>
</dbReference>
<dbReference type="GO" id="GO:0032259">
    <property type="term" value="P:methylation"/>
    <property type="evidence" value="ECO:0007669"/>
    <property type="project" value="UniProtKB-KW"/>
</dbReference>
<dbReference type="Gene3D" id="3.40.50.150">
    <property type="entry name" value="Vaccinia Virus protein VP39"/>
    <property type="match status" value="1"/>
</dbReference>
<proteinExistence type="inferred from homology"/>
<evidence type="ECO:0000256" key="4">
    <source>
        <dbReference type="ARBA" id="ARBA00022679"/>
    </source>
</evidence>
<dbReference type="Pfam" id="PF07669">
    <property type="entry name" value="Eco57I"/>
    <property type="match status" value="1"/>
</dbReference>
<keyword evidence="5" id="KW-0949">S-adenosyl-L-methionine</keyword>
<evidence type="ECO:0000259" key="7">
    <source>
        <dbReference type="Pfam" id="PF07669"/>
    </source>
</evidence>
<dbReference type="Proteomes" id="UP001144323">
    <property type="component" value="Unassembled WGS sequence"/>
</dbReference>
<evidence type="ECO:0000313" key="9">
    <source>
        <dbReference type="Proteomes" id="UP001144323"/>
    </source>
</evidence>
<reference evidence="8" key="1">
    <citation type="journal article" date="2023" name="Int. J. Syst. Evol. Microbiol.">
        <title>Methylocystis iwaonis sp. nov., a type II methane-oxidizing bacterium from surface soil of a rice paddy field in Japan, and emended description of the genus Methylocystis (ex Whittenbury et al. 1970) Bowman et al. 1993.</title>
        <authorList>
            <person name="Kaise H."/>
            <person name="Sawadogo J.B."/>
            <person name="Alam M.S."/>
            <person name="Ueno C."/>
            <person name="Dianou D."/>
            <person name="Shinjo R."/>
            <person name="Asakawa S."/>
        </authorList>
    </citation>
    <scope>NUCLEOTIDE SEQUENCE</scope>
    <source>
        <strain evidence="8">LMG27198</strain>
    </source>
</reference>
<comment type="caution">
    <text evidence="8">The sequence shown here is derived from an EMBL/GenBank/DDBJ whole genome shotgun (WGS) entry which is preliminary data.</text>
</comment>
<dbReference type="AlphaFoldDB" id="A0A9W6LU83"/>
<organism evidence="8 9">
    <name type="scientific">Methylocystis echinoides</name>
    <dbReference type="NCBI Taxonomy" id="29468"/>
    <lineage>
        <taxon>Bacteria</taxon>
        <taxon>Pseudomonadati</taxon>
        <taxon>Pseudomonadota</taxon>
        <taxon>Alphaproteobacteria</taxon>
        <taxon>Hyphomicrobiales</taxon>
        <taxon>Methylocystaceae</taxon>
        <taxon>Methylocystis</taxon>
    </lineage>
</organism>
<protein>
    <recommendedName>
        <fullName evidence="2">site-specific DNA-methyltransferase (adenine-specific)</fullName>
        <ecNumber evidence="2">2.1.1.72</ecNumber>
    </recommendedName>
</protein>
<keyword evidence="3 8" id="KW-0489">Methyltransferase</keyword>
<dbReference type="GO" id="GO:0006304">
    <property type="term" value="P:DNA modification"/>
    <property type="evidence" value="ECO:0007669"/>
    <property type="project" value="InterPro"/>
</dbReference>
<evidence type="ECO:0000256" key="1">
    <source>
        <dbReference type="ARBA" id="ARBA00006594"/>
    </source>
</evidence>
<feature type="domain" description="Type II methyltransferase M.TaqI-like" evidence="7">
    <location>
        <begin position="221"/>
        <end position="308"/>
    </location>
</feature>
<keyword evidence="9" id="KW-1185">Reference proteome</keyword>
<dbReference type="EMBL" id="BSEC01000002">
    <property type="protein sequence ID" value="GLI95286.1"/>
    <property type="molecule type" value="Genomic_DNA"/>
</dbReference>
<dbReference type="PRINTS" id="PR00507">
    <property type="entry name" value="N12N6MTFRASE"/>
</dbReference>
<dbReference type="InterPro" id="IPR050953">
    <property type="entry name" value="N4_N6_ade-DNA_methylase"/>
</dbReference>